<sequence length="100" mass="11684">MQGDDARTSDWICQQSFDQGRETLFHHKEGDASSRVWHTPFLSVISDHLETTHLTSDYAMFGREISLSKDVMYARPEEKESLHQLVARRADEIERAYRLD</sequence>
<name>A0AAW1D845_9HEMI</name>
<protein>
    <submittedName>
        <fullName evidence="1">Uncharacterized protein</fullName>
    </submittedName>
</protein>
<proteinExistence type="predicted"/>
<keyword evidence="2" id="KW-1185">Reference proteome</keyword>
<dbReference type="EMBL" id="JAPXFL010000005">
    <property type="protein sequence ID" value="KAK9506642.1"/>
    <property type="molecule type" value="Genomic_DNA"/>
</dbReference>
<reference evidence="1 2" key="1">
    <citation type="submission" date="2022-12" db="EMBL/GenBank/DDBJ databases">
        <title>Chromosome-level genome assembly of true bugs.</title>
        <authorList>
            <person name="Ma L."/>
            <person name="Li H."/>
        </authorList>
    </citation>
    <scope>NUCLEOTIDE SEQUENCE [LARGE SCALE GENOMIC DNA]</scope>
    <source>
        <strain evidence="1">Lab_2022b</strain>
    </source>
</reference>
<comment type="caution">
    <text evidence="1">The sequence shown here is derived from an EMBL/GenBank/DDBJ whole genome shotgun (WGS) entry which is preliminary data.</text>
</comment>
<accession>A0AAW1D845</accession>
<dbReference type="Proteomes" id="UP001461498">
    <property type="component" value="Unassembled WGS sequence"/>
</dbReference>
<evidence type="ECO:0000313" key="1">
    <source>
        <dbReference type="EMBL" id="KAK9506642.1"/>
    </source>
</evidence>
<organism evidence="1 2">
    <name type="scientific">Rhynocoris fuscipes</name>
    <dbReference type="NCBI Taxonomy" id="488301"/>
    <lineage>
        <taxon>Eukaryota</taxon>
        <taxon>Metazoa</taxon>
        <taxon>Ecdysozoa</taxon>
        <taxon>Arthropoda</taxon>
        <taxon>Hexapoda</taxon>
        <taxon>Insecta</taxon>
        <taxon>Pterygota</taxon>
        <taxon>Neoptera</taxon>
        <taxon>Paraneoptera</taxon>
        <taxon>Hemiptera</taxon>
        <taxon>Heteroptera</taxon>
        <taxon>Panheteroptera</taxon>
        <taxon>Cimicomorpha</taxon>
        <taxon>Reduviidae</taxon>
        <taxon>Harpactorinae</taxon>
        <taxon>Harpactorini</taxon>
        <taxon>Rhynocoris</taxon>
    </lineage>
</organism>
<dbReference type="AlphaFoldDB" id="A0AAW1D845"/>
<gene>
    <name evidence="1" type="ORF">O3M35_008537</name>
</gene>
<evidence type="ECO:0000313" key="2">
    <source>
        <dbReference type="Proteomes" id="UP001461498"/>
    </source>
</evidence>